<dbReference type="AlphaFoldDB" id="A0A8K0TQ47"/>
<evidence type="ECO:0000313" key="2">
    <source>
        <dbReference type="EMBL" id="KAH7375312.1"/>
    </source>
</evidence>
<protein>
    <recommendedName>
        <fullName evidence="4">Secreted protein</fullName>
    </recommendedName>
</protein>
<evidence type="ECO:0008006" key="4">
    <source>
        <dbReference type="Google" id="ProtNLM"/>
    </source>
</evidence>
<comment type="caution">
    <text evidence="2">The sequence shown here is derived from an EMBL/GenBank/DDBJ whole genome shotgun (WGS) entry which is preliminary data.</text>
</comment>
<feature type="signal peptide" evidence="1">
    <location>
        <begin position="1"/>
        <end position="28"/>
    </location>
</feature>
<gene>
    <name evidence="2" type="ORF">B0T11DRAFT_8110</name>
</gene>
<evidence type="ECO:0000313" key="3">
    <source>
        <dbReference type="Proteomes" id="UP000813385"/>
    </source>
</evidence>
<organism evidence="2 3">
    <name type="scientific">Plectosphaerella cucumerina</name>
    <dbReference type="NCBI Taxonomy" id="40658"/>
    <lineage>
        <taxon>Eukaryota</taxon>
        <taxon>Fungi</taxon>
        <taxon>Dikarya</taxon>
        <taxon>Ascomycota</taxon>
        <taxon>Pezizomycotina</taxon>
        <taxon>Sordariomycetes</taxon>
        <taxon>Hypocreomycetidae</taxon>
        <taxon>Glomerellales</taxon>
        <taxon>Plectosphaerellaceae</taxon>
        <taxon>Plectosphaerella</taxon>
    </lineage>
</organism>
<name>A0A8K0TQ47_9PEZI</name>
<keyword evidence="3" id="KW-1185">Reference proteome</keyword>
<evidence type="ECO:0000256" key="1">
    <source>
        <dbReference type="SAM" id="SignalP"/>
    </source>
</evidence>
<feature type="chain" id="PRO_5035444018" description="Secreted protein" evidence="1">
    <location>
        <begin position="29"/>
        <end position="85"/>
    </location>
</feature>
<reference evidence="2" key="1">
    <citation type="journal article" date="2021" name="Nat. Commun.">
        <title>Genetic determinants of endophytism in the Arabidopsis root mycobiome.</title>
        <authorList>
            <person name="Mesny F."/>
            <person name="Miyauchi S."/>
            <person name="Thiergart T."/>
            <person name="Pickel B."/>
            <person name="Atanasova L."/>
            <person name="Karlsson M."/>
            <person name="Huettel B."/>
            <person name="Barry K.W."/>
            <person name="Haridas S."/>
            <person name="Chen C."/>
            <person name="Bauer D."/>
            <person name="Andreopoulos W."/>
            <person name="Pangilinan J."/>
            <person name="LaButti K."/>
            <person name="Riley R."/>
            <person name="Lipzen A."/>
            <person name="Clum A."/>
            <person name="Drula E."/>
            <person name="Henrissat B."/>
            <person name="Kohler A."/>
            <person name="Grigoriev I.V."/>
            <person name="Martin F.M."/>
            <person name="Hacquard S."/>
        </authorList>
    </citation>
    <scope>NUCLEOTIDE SEQUENCE</scope>
    <source>
        <strain evidence="2">MPI-CAGE-AT-0016</strain>
    </source>
</reference>
<sequence length="85" mass="8838">MTQPVCLAVTSEAAACMLCLSWASAVMAEDGQSGVINPLATATNVVARDTGRWCLSLDAFALSLLSDGNESEQVTVSTVQCVLPF</sequence>
<proteinExistence type="predicted"/>
<accession>A0A8K0TQ47</accession>
<keyword evidence="1" id="KW-0732">Signal</keyword>
<dbReference type="EMBL" id="JAGPXD010000001">
    <property type="protein sequence ID" value="KAH7375312.1"/>
    <property type="molecule type" value="Genomic_DNA"/>
</dbReference>
<dbReference type="Proteomes" id="UP000813385">
    <property type="component" value="Unassembled WGS sequence"/>
</dbReference>